<feature type="domain" description="Nodulin-like" evidence="2">
    <location>
        <begin position="69"/>
        <end position="127"/>
    </location>
</feature>
<sequence>MWMMTVLRVLPESNGYGCIECGLKILECILRIGYRQAHVFMESCGCCRKWLLLMKSDSMSLKKDSPILLNLPLVLSFVFAAAHTHAYFNTADDVPAVQNPPYYDDSIIGIMEGFLGLNGAVFSPSVRCII</sequence>
<keyword evidence="1" id="KW-0812">Transmembrane</keyword>
<keyword evidence="4" id="KW-1185">Reference proteome</keyword>
<gene>
    <name evidence="3" type="ORF">VitviT2T_011236</name>
</gene>
<accession>A0ABY9CB72</accession>
<evidence type="ECO:0000256" key="1">
    <source>
        <dbReference type="SAM" id="Phobius"/>
    </source>
</evidence>
<dbReference type="Proteomes" id="UP001227230">
    <property type="component" value="Chromosome 7"/>
</dbReference>
<evidence type="ECO:0000313" key="4">
    <source>
        <dbReference type="Proteomes" id="UP001227230"/>
    </source>
</evidence>
<protein>
    <recommendedName>
        <fullName evidence="2">Nodulin-like domain-containing protein</fullName>
    </recommendedName>
</protein>
<keyword evidence="1" id="KW-0472">Membrane</keyword>
<evidence type="ECO:0000259" key="2">
    <source>
        <dbReference type="Pfam" id="PF06813"/>
    </source>
</evidence>
<dbReference type="InterPro" id="IPR010658">
    <property type="entry name" value="Nodulin-like"/>
</dbReference>
<name>A0ABY9CB72_VITVI</name>
<dbReference type="Pfam" id="PF06813">
    <property type="entry name" value="Nodulin-like"/>
    <property type="match status" value="1"/>
</dbReference>
<feature type="transmembrane region" description="Helical" evidence="1">
    <location>
        <begin position="67"/>
        <end position="87"/>
    </location>
</feature>
<proteinExistence type="predicted"/>
<evidence type="ECO:0000313" key="3">
    <source>
        <dbReference type="EMBL" id="WJZ92226.1"/>
    </source>
</evidence>
<organism evidence="3 4">
    <name type="scientific">Vitis vinifera</name>
    <name type="common">Grape</name>
    <dbReference type="NCBI Taxonomy" id="29760"/>
    <lineage>
        <taxon>Eukaryota</taxon>
        <taxon>Viridiplantae</taxon>
        <taxon>Streptophyta</taxon>
        <taxon>Embryophyta</taxon>
        <taxon>Tracheophyta</taxon>
        <taxon>Spermatophyta</taxon>
        <taxon>Magnoliopsida</taxon>
        <taxon>eudicotyledons</taxon>
        <taxon>Gunneridae</taxon>
        <taxon>Pentapetalae</taxon>
        <taxon>rosids</taxon>
        <taxon>Vitales</taxon>
        <taxon>Vitaceae</taxon>
        <taxon>Viteae</taxon>
        <taxon>Vitis</taxon>
    </lineage>
</organism>
<reference evidence="3 4" key="1">
    <citation type="journal article" date="2023" name="Hortic Res">
        <title>The complete reference genome for grapevine (Vitis vinifera L.) genetics and breeding.</title>
        <authorList>
            <person name="Shi X."/>
            <person name="Cao S."/>
            <person name="Wang X."/>
            <person name="Huang S."/>
            <person name="Wang Y."/>
            <person name="Liu Z."/>
            <person name="Liu W."/>
            <person name="Leng X."/>
            <person name="Peng Y."/>
            <person name="Wang N."/>
            <person name="Wang Y."/>
            <person name="Ma Z."/>
            <person name="Xu X."/>
            <person name="Zhang F."/>
            <person name="Xue H."/>
            <person name="Zhong H."/>
            <person name="Wang Y."/>
            <person name="Zhang K."/>
            <person name="Velt A."/>
            <person name="Avia K."/>
            <person name="Holtgrawe D."/>
            <person name="Grimplet J."/>
            <person name="Matus J.T."/>
            <person name="Ware D."/>
            <person name="Wu X."/>
            <person name="Wang H."/>
            <person name="Liu C."/>
            <person name="Fang Y."/>
            <person name="Rustenholz C."/>
            <person name="Cheng Z."/>
            <person name="Xiao H."/>
            <person name="Zhou Y."/>
        </authorList>
    </citation>
    <scope>NUCLEOTIDE SEQUENCE [LARGE SCALE GENOMIC DNA]</scope>
    <source>
        <strain evidence="4">cv. Pinot noir / PN40024</strain>
        <tissue evidence="3">Leaf</tissue>
    </source>
</reference>
<feature type="transmembrane region" description="Helical" evidence="1">
    <location>
        <begin position="107"/>
        <end position="126"/>
    </location>
</feature>
<keyword evidence="1" id="KW-1133">Transmembrane helix</keyword>
<dbReference type="EMBL" id="CP126654">
    <property type="protein sequence ID" value="WJZ92226.1"/>
    <property type="molecule type" value="Genomic_DNA"/>
</dbReference>